<dbReference type="InterPro" id="IPR027417">
    <property type="entry name" value="P-loop_NTPase"/>
</dbReference>
<evidence type="ECO:0000313" key="8">
    <source>
        <dbReference type="EMBL" id="BBJ32252.1"/>
    </source>
</evidence>
<evidence type="ECO:0000313" key="9">
    <source>
        <dbReference type="Proteomes" id="UP000321183"/>
    </source>
</evidence>
<dbReference type="Proteomes" id="UP000321183">
    <property type="component" value="Chromosome"/>
</dbReference>
<evidence type="ECO:0000256" key="1">
    <source>
        <dbReference type="ARBA" id="ARBA00022448"/>
    </source>
</evidence>
<dbReference type="Pfam" id="PF00005">
    <property type="entry name" value="ABC_tran"/>
    <property type="match status" value="1"/>
</dbReference>
<keyword evidence="5" id="KW-1278">Translocase</keyword>
<gene>
    <name evidence="8" type="primary">ccmA</name>
    <name evidence="8" type="ORF">RAS_13610</name>
</gene>
<dbReference type="InterPro" id="IPR003439">
    <property type="entry name" value="ABC_transporter-like_ATP-bd"/>
</dbReference>
<dbReference type="InterPro" id="IPR005728">
    <property type="entry name" value="RPE1"/>
</dbReference>
<dbReference type="GO" id="GO:0017004">
    <property type="term" value="P:cytochrome complex assembly"/>
    <property type="evidence" value="ECO:0007669"/>
    <property type="project" value="UniProtKB-KW"/>
</dbReference>
<organism evidence="8 9">
    <name type="scientific">Rickettsia asiatica</name>
    <dbReference type="NCBI Taxonomy" id="238800"/>
    <lineage>
        <taxon>Bacteria</taxon>
        <taxon>Pseudomonadati</taxon>
        <taxon>Pseudomonadota</taxon>
        <taxon>Alphaproteobacteria</taxon>
        <taxon>Rickettsiales</taxon>
        <taxon>Rickettsiaceae</taxon>
        <taxon>Rickettsieae</taxon>
        <taxon>Rickettsia</taxon>
        <taxon>spotted fever group</taxon>
    </lineage>
</organism>
<dbReference type="NCBIfam" id="NF010063">
    <property type="entry name" value="PRK13541.1"/>
    <property type="match status" value="1"/>
</dbReference>
<feature type="domain" description="ABC transporter" evidence="7">
    <location>
        <begin position="49"/>
        <end position="243"/>
    </location>
</feature>
<dbReference type="AlphaFoldDB" id="A0A510G8M6"/>
<dbReference type="Gene3D" id="3.40.50.300">
    <property type="entry name" value="P-loop containing nucleotide triphosphate hydrolases"/>
    <property type="match status" value="1"/>
</dbReference>
<dbReference type="EMBL" id="AP019563">
    <property type="protein sequence ID" value="BBJ32252.1"/>
    <property type="molecule type" value="Genomic_DNA"/>
</dbReference>
<proteinExistence type="predicted"/>
<dbReference type="InterPro" id="IPR005895">
    <property type="entry name" value="ABC_transptr_haem_export_CcmA"/>
</dbReference>
<accession>A0A510G8M6</accession>
<evidence type="ECO:0000259" key="7">
    <source>
        <dbReference type="PROSITE" id="PS50893"/>
    </source>
</evidence>
<dbReference type="KEGG" id="ras:RAS_13610"/>
<dbReference type="GO" id="GO:0022857">
    <property type="term" value="F:transmembrane transporter activity"/>
    <property type="evidence" value="ECO:0007669"/>
    <property type="project" value="InterPro"/>
</dbReference>
<dbReference type="GO" id="GO:0005524">
    <property type="term" value="F:ATP binding"/>
    <property type="evidence" value="ECO:0007669"/>
    <property type="project" value="UniProtKB-KW"/>
</dbReference>
<evidence type="ECO:0000256" key="5">
    <source>
        <dbReference type="ARBA" id="ARBA00022967"/>
    </source>
</evidence>
<reference evidence="8 9" key="1">
    <citation type="submission" date="2019-04" db="EMBL/GenBank/DDBJ databases">
        <title>Draft genome sequence of Rickettsia asiatica Maytaro1284.</title>
        <authorList>
            <person name="Thu M."/>
            <person name="Qiu Y."/>
            <person name="Nakao R."/>
        </authorList>
    </citation>
    <scope>NUCLEOTIDE SEQUENCE [LARGE SCALE GENOMIC DNA]</scope>
    <source>
        <strain evidence="8 9">Maytaro1284</strain>
    </source>
</reference>
<dbReference type="NCBIfam" id="TIGR01189">
    <property type="entry name" value="ccmA"/>
    <property type="match status" value="1"/>
</dbReference>
<keyword evidence="6" id="KW-0472">Membrane</keyword>
<dbReference type="SUPFAM" id="SSF52540">
    <property type="entry name" value="P-loop containing nucleoside triphosphate hydrolases"/>
    <property type="match status" value="1"/>
</dbReference>
<dbReference type="NCBIfam" id="TIGR01045">
    <property type="entry name" value="RPE1"/>
    <property type="match status" value="1"/>
</dbReference>
<evidence type="ECO:0000256" key="2">
    <source>
        <dbReference type="ARBA" id="ARBA00022741"/>
    </source>
</evidence>
<evidence type="ECO:0000256" key="3">
    <source>
        <dbReference type="ARBA" id="ARBA00022748"/>
    </source>
</evidence>
<keyword evidence="1" id="KW-0813">Transport</keyword>
<evidence type="ECO:0000256" key="4">
    <source>
        <dbReference type="ARBA" id="ARBA00022840"/>
    </source>
</evidence>
<sequence>MLSLHQLQFNIRDLSKFAYREEFEENTERSTAAYKKVREDASTGLTYKLPLEVEFGKVSIEQRNLFDLNITFLPSSITYIKGANGCGKSSLLRMIAGIMQSSSGNIYYKNSNINNIAKPYCNYIGHNLGLKLEMTVFENLKFWSEIYNSAETLYAAIHYFKLYDLLDEKCYSLSSGMQKIVAVSRLIACQSDLWLLDEVETNLSKENRDLLNNLIVMKANSGGIVLLSSHLESSIKSAQTLQLD</sequence>
<keyword evidence="2" id="KW-0547">Nucleotide-binding</keyword>
<protein>
    <submittedName>
        <fullName evidence="8">Cytochrome c biogenesis ATP-binding export protein CcmA</fullName>
    </submittedName>
</protein>
<dbReference type="GO" id="GO:0016887">
    <property type="term" value="F:ATP hydrolysis activity"/>
    <property type="evidence" value="ECO:0007669"/>
    <property type="project" value="InterPro"/>
</dbReference>
<evidence type="ECO:0000256" key="6">
    <source>
        <dbReference type="ARBA" id="ARBA00023136"/>
    </source>
</evidence>
<keyword evidence="4 8" id="KW-0067">ATP-binding</keyword>
<name>A0A510G8M6_9RICK</name>
<dbReference type="PANTHER" id="PTHR43499:SF1">
    <property type="entry name" value="ABC TRANSPORTER I FAMILY MEMBER 1"/>
    <property type="match status" value="1"/>
</dbReference>
<dbReference type="PROSITE" id="PS50893">
    <property type="entry name" value="ABC_TRANSPORTER_2"/>
    <property type="match status" value="1"/>
</dbReference>
<dbReference type="PANTHER" id="PTHR43499">
    <property type="entry name" value="ABC TRANSPORTER I FAMILY MEMBER 1"/>
    <property type="match status" value="1"/>
</dbReference>
<keyword evidence="9" id="KW-1185">Reference proteome</keyword>
<keyword evidence="3" id="KW-0201">Cytochrome c-type biogenesis</keyword>